<evidence type="ECO:0000256" key="2">
    <source>
        <dbReference type="ARBA" id="ARBA00022771"/>
    </source>
</evidence>
<keyword evidence="4" id="KW-0862">Zinc</keyword>
<evidence type="ECO:0000256" key="3">
    <source>
        <dbReference type="ARBA" id="ARBA00022786"/>
    </source>
</evidence>
<dbReference type="Pfam" id="PF01485">
    <property type="entry name" value="IBR"/>
    <property type="match status" value="1"/>
</dbReference>
<name>A0A9P8KZF8_9PEZI</name>
<dbReference type="Proteomes" id="UP000698800">
    <property type="component" value="Unassembled WGS sequence"/>
</dbReference>
<keyword evidence="2" id="KW-0863">Zinc-finger</keyword>
<dbReference type="SUPFAM" id="SSF57850">
    <property type="entry name" value="RING/U-box"/>
    <property type="match status" value="1"/>
</dbReference>
<dbReference type="InterPro" id="IPR016135">
    <property type="entry name" value="UBQ-conjugating_enzyme/RWD"/>
</dbReference>
<dbReference type="PROSITE" id="PS50234">
    <property type="entry name" value="VWFA"/>
    <property type="match status" value="1"/>
</dbReference>
<dbReference type="CDD" id="cd00198">
    <property type="entry name" value="vWFA"/>
    <property type="match status" value="1"/>
</dbReference>
<dbReference type="InterPro" id="IPR002867">
    <property type="entry name" value="IBR_dom"/>
</dbReference>
<dbReference type="EMBL" id="JAGHQL010000284">
    <property type="protein sequence ID" value="KAH0534044.1"/>
    <property type="molecule type" value="Genomic_DNA"/>
</dbReference>
<comment type="caution">
    <text evidence="7">The sequence shown here is derived from an EMBL/GenBank/DDBJ whole genome shotgun (WGS) entry which is preliminary data.</text>
</comment>
<dbReference type="InterPro" id="IPR002035">
    <property type="entry name" value="VWF_A"/>
</dbReference>
<feature type="domain" description="UBC core" evidence="5">
    <location>
        <begin position="858"/>
        <end position="1028"/>
    </location>
</feature>
<dbReference type="Pfam" id="PF00092">
    <property type="entry name" value="VWA"/>
    <property type="match status" value="1"/>
</dbReference>
<keyword evidence="1" id="KW-0479">Metal-binding</keyword>
<organism evidence="7 8">
    <name type="scientific">Glutinoglossum americanum</name>
    <dbReference type="NCBI Taxonomy" id="1670608"/>
    <lineage>
        <taxon>Eukaryota</taxon>
        <taxon>Fungi</taxon>
        <taxon>Dikarya</taxon>
        <taxon>Ascomycota</taxon>
        <taxon>Pezizomycotina</taxon>
        <taxon>Geoglossomycetes</taxon>
        <taxon>Geoglossales</taxon>
        <taxon>Geoglossaceae</taxon>
        <taxon>Glutinoglossum</taxon>
    </lineage>
</organism>
<dbReference type="SUPFAM" id="SSF54495">
    <property type="entry name" value="UBC-like"/>
    <property type="match status" value="1"/>
</dbReference>
<sequence length="1111" mass="123480">MWFRRKLKVSIVTDKDRFAVLIDTSFTVAQLQGKALERAKSIGLLFDPESTVLRERDNDGAILFSKDRVVDVLGPTRGGVPEFWLGYKGDYAFPHLKTGESSAKSRRTTAASSISGETVTSSAASTLTIKGHAPRVYIRWITARRAFEHSLLQGIGIDRKSYSPTTTIPELRSIAYDRIFNRNSCGEDRLPPDSTVDLFTLNCHLSTRDSFTLDDLELQGDPETPLDIFVVLRNTKPTTDDRPYDACSFSSSHRGFATFEASLRMFLNEINQGRISLERVLEVLWEVTHFPPCVIAFQQLLDYSGHLDSKLPAVPFAMFATSFREAAMRMVPPWISATPLTILESSRQVFGWVYSLCSEPVTLGTTQSIIHKVELSERAAGSNDDDLGLFNYNEEVDLFSEGPSQRVSVSKEAKDDISPGLLARALKGSYEEQWNYYFDLPANYYFKLPLMASSPQEQKRVPPSHPAEFEKLIQATNKIDALRMIGPLALTNSTPPFITLDREGYVSIYQMKSQCCDGPLYTCIWNTINGEEVVKSPDAGKSLFDELQPVIEGRKMEGTWEIDAWNDADVAGVRGPPVEGIVICVDKSASMRTVMPTGWVEGAGTQKNLARIDEARDIFENVAARVVAYELPAYLGLVTFSHRAHVRTNHPINHATYEFKSALVGIEASGNTAMWDALVRAKELLVGFKEEHPESRLRVIILTDGEDNNSRYGAAFACSGLYENDVVVDAVVIGTNSTADLFRIAKHTGGYAFNPKTRNAMFQIPLLETFTDIRMRPDIVKVPIGDFETSTPKSPDMTNIFDFPPCKPHANQNDTFVSLRGASRYIKAISNRSIRAASSANSVFSGWDGATARSGASGPGRSYMHELRAMADNPHGYMDIYVSERDMGFWKVVMQGPPGSPYADGVFVLLIELGPRFPQIAPTARFITPVLHPNITKIREAVDPWFTLKMWTDQQGARKEISAYVSISPSSLIFQPAAHRMLQINHWASRSREQLRTDILGPDASTPFGYCHSEGCNSGQEHTSGNEAPLMTCIACGFKNCFFCDSAWHEGRTCREHQVKKNEEYIAKHTKACPGCGAPGAKECGCIEIKCILYRDIVKASLEEVTALQKL</sequence>
<dbReference type="AlphaFoldDB" id="A0A9P8KZF8"/>
<dbReference type="Gene3D" id="3.40.50.410">
    <property type="entry name" value="von Willebrand factor, type A domain"/>
    <property type="match status" value="1"/>
</dbReference>
<protein>
    <submittedName>
        <fullName evidence="7">Uncharacterized protein</fullName>
    </submittedName>
</protein>
<evidence type="ECO:0000313" key="7">
    <source>
        <dbReference type="EMBL" id="KAH0534044.1"/>
    </source>
</evidence>
<dbReference type="SUPFAM" id="SSF53300">
    <property type="entry name" value="vWA-like"/>
    <property type="match status" value="1"/>
</dbReference>
<dbReference type="Gene3D" id="3.10.110.10">
    <property type="entry name" value="Ubiquitin Conjugating Enzyme"/>
    <property type="match status" value="1"/>
</dbReference>
<keyword evidence="8" id="KW-1185">Reference proteome</keyword>
<gene>
    <name evidence="7" type="ORF">FGG08_007351</name>
</gene>
<dbReference type="SMART" id="SM00327">
    <property type="entry name" value="VWA"/>
    <property type="match status" value="1"/>
</dbReference>
<dbReference type="InterPro" id="IPR000608">
    <property type="entry name" value="UBC"/>
</dbReference>
<proteinExistence type="predicted"/>
<dbReference type="OrthoDB" id="10069349at2759"/>
<dbReference type="PROSITE" id="PS50127">
    <property type="entry name" value="UBC_2"/>
    <property type="match status" value="1"/>
</dbReference>
<evidence type="ECO:0000259" key="6">
    <source>
        <dbReference type="PROSITE" id="PS50234"/>
    </source>
</evidence>
<dbReference type="InterPro" id="IPR036465">
    <property type="entry name" value="vWFA_dom_sf"/>
</dbReference>
<dbReference type="PANTHER" id="PTHR24068">
    <property type="entry name" value="UBIQUITIN-CONJUGATING ENZYME E2"/>
    <property type="match status" value="1"/>
</dbReference>
<evidence type="ECO:0000259" key="5">
    <source>
        <dbReference type="PROSITE" id="PS50127"/>
    </source>
</evidence>
<evidence type="ECO:0000313" key="8">
    <source>
        <dbReference type="Proteomes" id="UP000698800"/>
    </source>
</evidence>
<accession>A0A9P8KZF8</accession>
<feature type="domain" description="VWFA" evidence="6">
    <location>
        <begin position="580"/>
        <end position="770"/>
    </location>
</feature>
<keyword evidence="3" id="KW-0833">Ubl conjugation pathway</keyword>
<dbReference type="Pfam" id="PF00179">
    <property type="entry name" value="UQ_con"/>
    <property type="match status" value="1"/>
</dbReference>
<dbReference type="GO" id="GO:0008270">
    <property type="term" value="F:zinc ion binding"/>
    <property type="evidence" value="ECO:0007669"/>
    <property type="project" value="UniProtKB-KW"/>
</dbReference>
<evidence type="ECO:0000256" key="1">
    <source>
        <dbReference type="ARBA" id="ARBA00022723"/>
    </source>
</evidence>
<reference evidence="7" key="1">
    <citation type="submission" date="2021-03" db="EMBL/GenBank/DDBJ databases">
        <title>Comparative genomics and phylogenomic investigation of the class Geoglossomycetes provide insights into ecological specialization and systematics.</title>
        <authorList>
            <person name="Melie T."/>
            <person name="Pirro S."/>
            <person name="Miller A.N."/>
            <person name="Quandt A."/>
        </authorList>
    </citation>
    <scope>NUCLEOTIDE SEQUENCE</scope>
    <source>
        <strain evidence="7">GBOQ0MN5Z8</strain>
    </source>
</reference>
<dbReference type="CDD" id="cd20335">
    <property type="entry name" value="BRcat_RBR"/>
    <property type="match status" value="1"/>
</dbReference>
<evidence type="ECO:0000256" key="4">
    <source>
        <dbReference type="ARBA" id="ARBA00022833"/>
    </source>
</evidence>